<dbReference type="Gene3D" id="2.60.40.3620">
    <property type="match status" value="1"/>
</dbReference>
<dbReference type="RefSeq" id="WP_093918075.1">
    <property type="nucleotide sequence ID" value="NZ_FONW01000001.1"/>
</dbReference>
<dbReference type="Proteomes" id="UP000198964">
    <property type="component" value="Unassembled WGS sequence"/>
</dbReference>
<feature type="chain" id="PRO_5011710075" evidence="1">
    <location>
        <begin position="21"/>
        <end position="362"/>
    </location>
</feature>
<sequence length="362" mass="40074">MKKFKYLLIACLAISLFSCEDDDIVKLNDSEYVPASNIEGFGTTLAISKPQKAETVTISYTPASYGVDIVKTHKLQFATSEDFSDPMTFDVDASDNSFSFSVGTLNEFLTEDLALTVDEEATVSARVMTYSLNGVDTLYSSPVNFKTTPYLDILFAENTFYLFGDGVGRIAQNNKLKLNKVFGEPDDSWTIVWMEATGTFKLCSDVNYKGVIGKVGDPVDGEYSLGTVDNRGEDIPVPGTAGYYTVGVNMATNKLIIEPANVYITGPNVDAWPVSSVTEENRFKQDTENKTMYLTKSFLGGELRLHVTHPYISASDWWHAEFIFLDGKIEYRADGGDQERVNIDGGEKTIELDFINQTGKIK</sequence>
<keyword evidence="1" id="KW-0732">Signal</keyword>
<dbReference type="EMBL" id="FONW01000001">
    <property type="protein sequence ID" value="SFE51932.1"/>
    <property type="molecule type" value="Genomic_DNA"/>
</dbReference>
<reference evidence="4 5" key="1">
    <citation type="submission" date="2016-10" db="EMBL/GenBank/DDBJ databases">
        <authorList>
            <person name="de Groot N.N."/>
        </authorList>
    </citation>
    <scope>NUCLEOTIDE SEQUENCE [LARGE SCALE GENOMIC DNA]</scope>
    <source>
        <strain evidence="4 5">CGMCC 1.9156</strain>
    </source>
</reference>
<dbReference type="AlphaFoldDB" id="A0A1I2B6W5"/>
<feature type="domain" description="Outer membrane protein SusF/SusE-like C-terminal" evidence="3">
    <location>
        <begin position="261"/>
        <end position="360"/>
    </location>
</feature>
<dbReference type="InterPro" id="IPR025970">
    <property type="entry name" value="SusE"/>
</dbReference>
<feature type="domain" description="SusE outer membrane protein" evidence="2">
    <location>
        <begin position="36"/>
        <end position="127"/>
    </location>
</feature>
<accession>A0A1I2B6W5</accession>
<dbReference type="Pfam" id="PF14292">
    <property type="entry name" value="SusE"/>
    <property type="match status" value="1"/>
</dbReference>
<dbReference type="Pfam" id="PF16411">
    <property type="entry name" value="SusF_SusE"/>
    <property type="match status" value="1"/>
</dbReference>
<proteinExistence type="predicted"/>
<protein>
    <submittedName>
        <fullName evidence="4">SusE outer membrane protein</fullName>
    </submittedName>
</protein>
<keyword evidence="5" id="KW-1185">Reference proteome</keyword>
<dbReference type="PROSITE" id="PS51257">
    <property type="entry name" value="PROKAR_LIPOPROTEIN"/>
    <property type="match status" value="1"/>
</dbReference>
<organism evidence="4 5">
    <name type="scientific">Sunxiuqinia elliptica</name>
    <dbReference type="NCBI Taxonomy" id="655355"/>
    <lineage>
        <taxon>Bacteria</taxon>
        <taxon>Pseudomonadati</taxon>
        <taxon>Bacteroidota</taxon>
        <taxon>Bacteroidia</taxon>
        <taxon>Marinilabiliales</taxon>
        <taxon>Prolixibacteraceae</taxon>
        <taxon>Sunxiuqinia</taxon>
    </lineage>
</organism>
<evidence type="ECO:0000256" key="1">
    <source>
        <dbReference type="SAM" id="SignalP"/>
    </source>
</evidence>
<feature type="signal peptide" evidence="1">
    <location>
        <begin position="1"/>
        <end position="20"/>
    </location>
</feature>
<evidence type="ECO:0000313" key="5">
    <source>
        <dbReference type="Proteomes" id="UP000198964"/>
    </source>
</evidence>
<evidence type="ECO:0000313" key="4">
    <source>
        <dbReference type="EMBL" id="SFE51932.1"/>
    </source>
</evidence>
<evidence type="ECO:0000259" key="3">
    <source>
        <dbReference type="Pfam" id="PF16411"/>
    </source>
</evidence>
<dbReference type="Gene3D" id="2.60.40.3610">
    <property type="match status" value="1"/>
</dbReference>
<gene>
    <name evidence="4" type="ORF">SAMN05216283_101327</name>
</gene>
<evidence type="ECO:0000259" key="2">
    <source>
        <dbReference type="Pfam" id="PF14292"/>
    </source>
</evidence>
<dbReference type="InterPro" id="IPR032187">
    <property type="entry name" value="SusF/SusE-like_C"/>
</dbReference>
<name>A0A1I2B6W5_9BACT</name>
<dbReference type="STRING" id="655355.SAMN05216283_101327"/>